<comment type="catalytic activity">
    <reaction evidence="1">
        <text>1-(5-phospho-beta-D-ribosyl)-ATP + H2O = 1-(5-phospho-beta-D-ribosyl)-5'-AMP + diphosphate + H(+)</text>
        <dbReference type="Rhea" id="RHEA:22828"/>
        <dbReference type="ChEBI" id="CHEBI:15377"/>
        <dbReference type="ChEBI" id="CHEBI:15378"/>
        <dbReference type="ChEBI" id="CHEBI:33019"/>
        <dbReference type="ChEBI" id="CHEBI:59457"/>
        <dbReference type="ChEBI" id="CHEBI:73183"/>
        <dbReference type="EC" id="3.6.1.31"/>
    </reaction>
</comment>
<evidence type="ECO:0000256" key="1">
    <source>
        <dbReference type="ARBA" id="ARBA00001460"/>
    </source>
</evidence>
<organism evidence="9 10">
    <name type="scientific">Longibacter salinarum</name>
    <dbReference type="NCBI Taxonomy" id="1850348"/>
    <lineage>
        <taxon>Bacteria</taxon>
        <taxon>Pseudomonadati</taxon>
        <taxon>Rhodothermota</taxon>
        <taxon>Rhodothermia</taxon>
        <taxon>Rhodothermales</taxon>
        <taxon>Salisaetaceae</taxon>
        <taxon>Longibacter</taxon>
    </lineage>
</organism>
<dbReference type="Gene3D" id="1.10.287.1080">
    <property type="entry name" value="MazG-like"/>
    <property type="match status" value="1"/>
</dbReference>
<dbReference type="Proteomes" id="UP000220102">
    <property type="component" value="Unassembled WGS sequence"/>
</dbReference>
<comment type="caution">
    <text evidence="9">The sequence shown here is derived from an EMBL/GenBank/DDBJ whole genome shotgun (WGS) entry which is preliminary data.</text>
</comment>
<proteinExistence type="predicted"/>
<dbReference type="PANTHER" id="PTHR42945:SF1">
    <property type="entry name" value="HISTIDINE BIOSYNTHESIS BIFUNCTIONAL PROTEIN HIS7"/>
    <property type="match status" value="1"/>
</dbReference>
<dbReference type="GO" id="GO:0005524">
    <property type="term" value="F:ATP binding"/>
    <property type="evidence" value="ECO:0007669"/>
    <property type="project" value="UniProtKB-KW"/>
</dbReference>
<accession>A0A2A8CXS5</accession>
<dbReference type="Pfam" id="PF01503">
    <property type="entry name" value="PRA-PH"/>
    <property type="match status" value="1"/>
</dbReference>
<evidence type="ECO:0000256" key="2">
    <source>
        <dbReference type="ARBA" id="ARBA00005204"/>
    </source>
</evidence>
<evidence type="ECO:0000256" key="5">
    <source>
        <dbReference type="ARBA" id="ARBA00022741"/>
    </source>
</evidence>
<evidence type="ECO:0000256" key="7">
    <source>
        <dbReference type="ARBA" id="ARBA00022840"/>
    </source>
</evidence>
<keyword evidence="8" id="KW-0368">Histidine biosynthesis</keyword>
<dbReference type="GO" id="GO:0004636">
    <property type="term" value="F:phosphoribosyl-ATP diphosphatase activity"/>
    <property type="evidence" value="ECO:0007669"/>
    <property type="project" value="UniProtKB-EC"/>
</dbReference>
<evidence type="ECO:0000313" key="10">
    <source>
        <dbReference type="Proteomes" id="UP000220102"/>
    </source>
</evidence>
<keyword evidence="6" id="KW-0378">Hydrolase</keyword>
<dbReference type="EC" id="3.6.1.31" evidence="3"/>
<keyword evidence="7" id="KW-0067">ATP-binding</keyword>
<keyword evidence="4" id="KW-0028">Amino-acid biosynthesis</keyword>
<protein>
    <recommendedName>
        <fullName evidence="3">phosphoribosyl-ATP diphosphatase</fullName>
        <ecNumber evidence="3">3.6.1.31</ecNumber>
    </recommendedName>
</protein>
<comment type="pathway">
    <text evidence="2">Amino-acid biosynthesis; L-histidine biosynthesis; L-histidine from 5-phospho-alpha-D-ribose 1-diphosphate: step 2/9.</text>
</comment>
<dbReference type="PANTHER" id="PTHR42945">
    <property type="entry name" value="HISTIDINE BIOSYNTHESIS BIFUNCTIONAL PROTEIN"/>
    <property type="match status" value="1"/>
</dbReference>
<evidence type="ECO:0000256" key="8">
    <source>
        <dbReference type="ARBA" id="ARBA00023102"/>
    </source>
</evidence>
<sequence length="87" mass="9960">MKRFEELFAELQEKVDRQDPESGTVKAVNAGSHAIGKKILEEAGEVWMASQHEGRQRTAEEISQLLYHVQCMMIACDLDLDDIYKHL</sequence>
<dbReference type="NCBIfam" id="NF001610">
    <property type="entry name" value="PRK00400.1-1"/>
    <property type="match status" value="1"/>
</dbReference>
<dbReference type="EMBL" id="PDEQ01000004">
    <property type="protein sequence ID" value="PEN13394.1"/>
    <property type="molecule type" value="Genomic_DNA"/>
</dbReference>
<keyword evidence="5" id="KW-0547">Nucleotide-binding</keyword>
<dbReference type="CDD" id="cd11547">
    <property type="entry name" value="NTP-PPase_HisE"/>
    <property type="match status" value="1"/>
</dbReference>
<dbReference type="GO" id="GO:0000105">
    <property type="term" value="P:L-histidine biosynthetic process"/>
    <property type="evidence" value="ECO:0007669"/>
    <property type="project" value="UniProtKB-UniPathway"/>
</dbReference>
<dbReference type="SUPFAM" id="SSF101386">
    <property type="entry name" value="all-alpha NTP pyrophosphatases"/>
    <property type="match status" value="1"/>
</dbReference>
<dbReference type="NCBIfam" id="TIGR03188">
    <property type="entry name" value="histidine_hisI"/>
    <property type="match status" value="1"/>
</dbReference>
<dbReference type="InterPro" id="IPR008179">
    <property type="entry name" value="HisE"/>
</dbReference>
<dbReference type="RefSeq" id="WP_098075314.1">
    <property type="nucleotide sequence ID" value="NZ_PDEQ01000004.1"/>
</dbReference>
<gene>
    <name evidence="9" type="ORF">CRI94_08690</name>
</gene>
<evidence type="ECO:0000256" key="3">
    <source>
        <dbReference type="ARBA" id="ARBA00012414"/>
    </source>
</evidence>
<evidence type="ECO:0000313" key="9">
    <source>
        <dbReference type="EMBL" id="PEN13394.1"/>
    </source>
</evidence>
<dbReference type="OrthoDB" id="9814738at2"/>
<evidence type="ECO:0000256" key="4">
    <source>
        <dbReference type="ARBA" id="ARBA00022605"/>
    </source>
</evidence>
<keyword evidence="10" id="KW-1185">Reference proteome</keyword>
<reference evidence="9 10" key="1">
    <citation type="submission" date="2017-10" db="EMBL/GenBank/DDBJ databases">
        <title>Draft genome of Longibacter Salinarum.</title>
        <authorList>
            <person name="Goh K.M."/>
            <person name="Shamsir M.S."/>
            <person name="Lim S.W."/>
        </authorList>
    </citation>
    <scope>NUCLEOTIDE SEQUENCE [LARGE SCALE GENOMIC DNA]</scope>
    <source>
        <strain evidence="9 10">KCTC 52045</strain>
    </source>
</reference>
<evidence type="ECO:0000256" key="6">
    <source>
        <dbReference type="ARBA" id="ARBA00022801"/>
    </source>
</evidence>
<dbReference type="InterPro" id="IPR021130">
    <property type="entry name" value="PRib-ATP_PPHydrolase-like"/>
</dbReference>
<dbReference type="UniPathway" id="UPA00031">
    <property type="reaction ID" value="UER00007"/>
</dbReference>
<name>A0A2A8CXS5_9BACT</name>
<dbReference type="AlphaFoldDB" id="A0A2A8CXS5"/>